<proteinExistence type="predicted"/>
<dbReference type="AlphaFoldDB" id="Q5QZG0"/>
<dbReference type="KEGG" id="ilo:IL2603"/>
<evidence type="ECO:0000313" key="3">
    <source>
        <dbReference type="Proteomes" id="UP000001171"/>
    </source>
</evidence>
<organism evidence="2 3">
    <name type="scientific">Idiomarina loihiensis (strain ATCC BAA-735 / DSM 15497 / L2-TR)</name>
    <dbReference type="NCBI Taxonomy" id="283942"/>
    <lineage>
        <taxon>Bacteria</taxon>
        <taxon>Pseudomonadati</taxon>
        <taxon>Pseudomonadota</taxon>
        <taxon>Gammaproteobacteria</taxon>
        <taxon>Alteromonadales</taxon>
        <taxon>Idiomarinaceae</taxon>
        <taxon>Idiomarina</taxon>
    </lineage>
</organism>
<reference evidence="2 3" key="1">
    <citation type="journal article" date="2004" name="Proc. Natl. Acad. Sci. U.S.A.">
        <title>Genome sequence of the deep-sea gamma-proteobacterium Idiomarina loihiensis reveals amino acid fermentation as a source of carbon and energy.</title>
        <authorList>
            <person name="Hou S."/>
            <person name="Saw J.H."/>
            <person name="Lee K.S."/>
            <person name="Freitas T.A."/>
            <person name="Belisle C."/>
            <person name="Kawarabayasi Y."/>
            <person name="Donachie S.P."/>
            <person name="Pikina A."/>
            <person name="Galperin M.Y."/>
            <person name="Koonin E.V."/>
            <person name="Makarova K.S."/>
            <person name="Omelchenko M.V."/>
            <person name="Sorokin A."/>
            <person name="Wolf Y.I."/>
            <person name="Li Q.X."/>
            <person name="Keum Y.S."/>
            <person name="Campbell S."/>
            <person name="Denery J."/>
            <person name="Aizawa S."/>
            <person name="Shibata S."/>
            <person name="Malahoff A."/>
            <person name="Alam M."/>
        </authorList>
    </citation>
    <scope>NUCLEOTIDE SEQUENCE [LARGE SCALE GENOMIC DNA]</scope>
    <source>
        <strain evidence="3">ATCC BAA-735 / DSM 15497 / L2-TR</strain>
    </source>
</reference>
<dbReference type="EMBL" id="AE017340">
    <property type="protein sequence ID" value="AAV83435.1"/>
    <property type="molecule type" value="Genomic_DNA"/>
</dbReference>
<keyword evidence="3" id="KW-1185">Reference proteome</keyword>
<keyword evidence="1" id="KW-0732">Signal</keyword>
<accession>Q5QZG0</accession>
<sequence length="364" mass="40715">MNILKRICLVSTFTLAISVHAEELHFTQESSTFVEILSSQYIATIKGDSSDKVDFYTKNQDLVNSVSLDWKANHAWRLSKDYFLVASLKRAPDPEAYNQAVLFKGDKIVEHFRDVKNIHSIPGGEKFAIETATGNDEKKTHLKIFDVKKGFVKEGRIPRTTRFSTVSISPDLNSVAISPFSTDSSSVLNITVYSGDNFSSETDYNFDNTRIYQTIPLANGLVAINVNRRIAAMSEAKAEWTIPNKQIFVTVDVLKQTSDPNYIIAEENTGRVVVIGLDGSIAFDSKDQEDDTFEKIEQNGAYIDVVNDQLIINDSNRGEALIIPLKKPKQVKHIREVSDILAIDVASGYIAFKKKGKLKIKKIN</sequence>
<dbReference type="HOGENOM" id="CLU_760248_0_0_6"/>
<dbReference type="Proteomes" id="UP000001171">
    <property type="component" value="Chromosome"/>
</dbReference>
<dbReference type="GeneID" id="41337801"/>
<feature type="chain" id="PRO_5004261448" evidence="1">
    <location>
        <begin position="22"/>
        <end position="364"/>
    </location>
</feature>
<evidence type="ECO:0000313" key="2">
    <source>
        <dbReference type="EMBL" id="AAV83435.1"/>
    </source>
</evidence>
<gene>
    <name evidence="2" type="ordered locus">IL2603</name>
</gene>
<feature type="signal peptide" evidence="1">
    <location>
        <begin position="1"/>
        <end position="21"/>
    </location>
</feature>
<protein>
    <submittedName>
        <fullName evidence="2">Predicted secreted protein</fullName>
    </submittedName>
</protein>
<name>Q5QZG0_IDILO</name>
<dbReference type="RefSeq" id="WP_011235826.1">
    <property type="nucleotide sequence ID" value="NC_006512.1"/>
</dbReference>
<evidence type="ECO:0000256" key="1">
    <source>
        <dbReference type="SAM" id="SignalP"/>
    </source>
</evidence>